<dbReference type="InterPro" id="IPR049177">
    <property type="entry name" value="MgtC_SapB_SrpB_YhiD_N"/>
</dbReference>
<dbReference type="InterPro" id="IPR003416">
    <property type="entry name" value="MgtC/SapB/SrpB/YhiD_fam"/>
</dbReference>
<evidence type="ECO:0000313" key="10">
    <source>
        <dbReference type="Proteomes" id="UP001530400"/>
    </source>
</evidence>
<feature type="transmembrane region" description="Helical" evidence="6">
    <location>
        <begin position="194"/>
        <end position="217"/>
    </location>
</feature>
<name>A0ABD3NCQ3_9STRA</name>
<evidence type="ECO:0000256" key="3">
    <source>
        <dbReference type="ARBA" id="ARBA00022692"/>
    </source>
</evidence>
<feature type="transmembrane region" description="Helical" evidence="6">
    <location>
        <begin position="100"/>
        <end position="120"/>
    </location>
</feature>
<evidence type="ECO:0000256" key="6">
    <source>
        <dbReference type="SAM" id="Phobius"/>
    </source>
</evidence>
<evidence type="ECO:0000256" key="5">
    <source>
        <dbReference type="ARBA" id="ARBA00023136"/>
    </source>
</evidence>
<feature type="chain" id="PRO_5044752551" description="MgtC/SapB/SrpB/YhiD N-terminal domain-containing protein" evidence="7">
    <location>
        <begin position="19"/>
        <end position="445"/>
    </location>
</feature>
<comment type="subcellular location">
    <subcellularLocation>
        <location evidence="1">Cell membrane</location>
        <topology evidence="1">Multi-pass membrane protein</topology>
    </subcellularLocation>
</comment>
<keyword evidence="2" id="KW-1003">Cell membrane</keyword>
<evidence type="ECO:0000256" key="4">
    <source>
        <dbReference type="ARBA" id="ARBA00022989"/>
    </source>
</evidence>
<dbReference type="EMBL" id="JALLPJ020001217">
    <property type="protein sequence ID" value="KAL3773844.1"/>
    <property type="molecule type" value="Genomic_DNA"/>
</dbReference>
<keyword evidence="7" id="KW-0732">Signal</keyword>
<dbReference type="GO" id="GO:0005886">
    <property type="term" value="C:plasma membrane"/>
    <property type="evidence" value="ECO:0007669"/>
    <property type="project" value="UniProtKB-SubCell"/>
</dbReference>
<accession>A0ABD3NCQ3</accession>
<feature type="domain" description="MgtC/SapB/SrpB/YhiD N-terminal" evidence="8">
    <location>
        <begin position="169"/>
        <end position="311"/>
    </location>
</feature>
<comment type="caution">
    <text evidence="9">The sequence shown here is derived from an EMBL/GenBank/DDBJ whole genome shotgun (WGS) entry which is preliminary data.</text>
</comment>
<dbReference type="PANTHER" id="PTHR33778:SF1">
    <property type="entry name" value="MAGNESIUM TRANSPORTER YHID-RELATED"/>
    <property type="match status" value="1"/>
</dbReference>
<sequence length="445" mass="47851">MVQFNYITSLLLASTASGLTARTKFSSRSRPSNPYTSQVVTHEPKYFDYRSHGQSNSRLTSTYIEARPISRPLLPVIPRRLAFTLQALSKTFKRKRPQKILIGAILAVILLFGPALSPAAHAASTLSVSATPIAASVSAAPAAAVPVSRALGSFNFLPTKAELELCFRLLYAACSGAFIGLERSSQDRPAGVRTMALVGLGACIFTVCSTHGFLPAALGHAPGSPVLANVKCDPSRMAANVASGVGFIGAGAIHKSKMHGKGGTEALVAGLTTAAAIWVSAAVGVASATGLYFVSAVASLSTVSILKFAKVAKEDEPGFSWGPRPLEMEEEVKVVHQEKKSVPLNIDVRYLQDNHIIPSMDGLYQRKNLKKKISNTDKTHRLEPSSVSKINIKAVKDPKTIENYLRQYDKVEGYACLEQDVRAVESRFKTHLDLPEYKITARGLF</sequence>
<gene>
    <name evidence="9" type="ORF">ACHAWO_002209</name>
</gene>
<keyword evidence="10" id="KW-1185">Reference proteome</keyword>
<evidence type="ECO:0000313" key="9">
    <source>
        <dbReference type="EMBL" id="KAL3773844.1"/>
    </source>
</evidence>
<protein>
    <recommendedName>
        <fullName evidence="8">MgtC/SapB/SrpB/YhiD N-terminal domain-containing protein</fullName>
    </recommendedName>
</protein>
<evidence type="ECO:0000256" key="7">
    <source>
        <dbReference type="SAM" id="SignalP"/>
    </source>
</evidence>
<feature type="transmembrane region" description="Helical" evidence="6">
    <location>
        <begin position="237"/>
        <end position="254"/>
    </location>
</feature>
<evidence type="ECO:0000256" key="2">
    <source>
        <dbReference type="ARBA" id="ARBA00022475"/>
    </source>
</evidence>
<evidence type="ECO:0000256" key="1">
    <source>
        <dbReference type="ARBA" id="ARBA00004651"/>
    </source>
</evidence>
<keyword evidence="5 6" id="KW-0472">Membrane</keyword>
<dbReference type="Pfam" id="PF02308">
    <property type="entry name" value="MgtC"/>
    <property type="match status" value="1"/>
</dbReference>
<keyword evidence="4 6" id="KW-1133">Transmembrane helix</keyword>
<keyword evidence="3 6" id="KW-0812">Transmembrane</keyword>
<feature type="transmembrane region" description="Helical" evidence="6">
    <location>
        <begin position="165"/>
        <end position="182"/>
    </location>
</feature>
<dbReference type="AlphaFoldDB" id="A0ABD3NCQ3"/>
<dbReference type="PANTHER" id="PTHR33778">
    <property type="entry name" value="PROTEIN MGTC"/>
    <property type="match status" value="1"/>
</dbReference>
<dbReference type="Proteomes" id="UP001530400">
    <property type="component" value="Unassembled WGS sequence"/>
</dbReference>
<dbReference type="PRINTS" id="PR01837">
    <property type="entry name" value="MGTCSAPBPROT"/>
</dbReference>
<evidence type="ECO:0000259" key="8">
    <source>
        <dbReference type="Pfam" id="PF02308"/>
    </source>
</evidence>
<organism evidence="9 10">
    <name type="scientific">Cyclotella atomus</name>
    <dbReference type="NCBI Taxonomy" id="382360"/>
    <lineage>
        <taxon>Eukaryota</taxon>
        <taxon>Sar</taxon>
        <taxon>Stramenopiles</taxon>
        <taxon>Ochrophyta</taxon>
        <taxon>Bacillariophyta</taxon>
        <taxon>Coscinodiscophyceae</taxon>
        <taxon>Thalassiosirophycidae</taxon>
        <taxon>Stephanodiscales</taxon>
        <taxon>Stephanodiscaceae</taxon>
        <taxon>Cyclotella</taxon>
    </lineage>
</organism>
<feature type="signal peptide" evidence="7">
    <location>
        <begin position="1"/>
        <end position="18"/>
    </location>
</feature>
<reference evidence="9 10" key="1">
    <citation type="submission" date="2024-10" db="EMBL/GenBank/DDBJ databases">
        <title>Updated reference genomes for cyclostephanoid diatoms.</title>
        <authorList>
            <person name="Roberts W.R."/>
            <person name="Alverson A.J."/>
        </authorList>
    </citation>
    <scope>NUCLEOTIDE SEQUENCE [LARGE SCALE GENOMIC DNA]</scope>
    <source>
        <strain evidence="9 10">AJA010-31</strain>
    </source>
</reference>
<proteinExistence type="predicted"/>
<feature type="transmembrane region" description="Helical" evidence="6">
    <location>
        <begin position="266"/>
        <end position="285"/>
    </location>
</feature>